<proteinExistence type="predicted"/>
<gene>
    <name evidence="1" type="ORF">FK85_23390</name>
</gene>
<dbReference type="EMBL" id="JNFH02000002">
    <property type="protein sequence ID" value="KKF40096.1"/>
    <property type="molecule type" value="Genomic_DNA"/>
</dbReference>
<dbReference type="Proteomes" id="UP000053331">
    <property type="component" value="Unassembled WGS sequence"/>
</dbReference>
<sequence>MDTLELDADRFAGGLHHFCEYLSPHDCPRENCATTFIRERLDHEPVVDEIMDDARVNRETPIIVPFVRF</sequence>
<reference evidence="1 2" key="1">
    <citation type="journal article" date="2015" name="Genome Announc.">
        <title>Draft genome sequence of a Halorubrum H3 strain isolated from the burlinskoye salt lake (Altai Krai, Russia).</title>
        <authorList>
            <person name="Rozanov A.S."/>
            <person name="Bryanskaya A.V."/>
            <person name="Malup T.K."/>
            <person name="Kotenko A.V."/>
            <person name="Peltek S.E."/>
        </authorList>
    </citation>
    <scope>NUCLEOTIDE SEQUENCE [LARGE SCALE GENOMIC DNA]</scope>
    <source>
        <strain evidence="1 2">H3</strain>
    </source>
</reference>
<dbReference type="AlphaFoldDB" id="A0A0F8AVY7"/>
<evidence type="ECO:0000313" key="2">
    <source>
        <dbReference type="Proteomes" id="UP000053331"/>
    </source>
</evidence>
<name>A0A0F8AVY7_9EURY</name>
<protein>
    <submittedName>
        <fullName evidence="1">Uncharacterized protein</fullName>
    </submittedName>
</protein>
<keyword evidence="2" id="KW-1185">Reference proteome</keyword>
<organism evidence="1 2">
    <name type="scientific">Halorubrum saccharovorum</name>
    <dbReference type="NCBI Taxonomy" id="2248"/>
    <lineage>
        <taxon>Archaea</taxon>
        <taxon>Methanobacteriati</taxon>
        <taxon>Methanobacteriota</taxon>
        <taxon>Stenosarchaea group</taxon>
        <taxon>Halobacteria</taxon>
        <taxon>Halobacteriales</taxon>
        <taxon>Haloferacaceae</taxon>
        <taxon>Halorubrum</taxon>
    </lineage>
</organism>
<comment type="caution">
    <text evidence="1">The sequence shown here is derived from an EMBL/GenBank/DDBJ whole genome shotgun (WGS) entry which is preliminary data.</text>
</comment>
<evidence type="ECO:0000313" key="1">
    <source>
        <dbReference type="EMBL" id="KKF40096.1"/>
    </source>
</evidence>
<accession>A0A0F8AVY7</accession>